<accession>A0A1B2DWH2</accession>
<name>A0A1B2DWH2_9BACL</name>
<gene>
    <name evidence="1" type="ORF">BBD41_05400</name>
</gene>
<evidence type="ECO:0000313" key="1">
    <source>
        <dbReference type="EMBL" id="ANY72073.1"/>
    </source>
</evidence>
<dbReference type="GeneID" id="48307663"/>
<protein>
    <submittedName>
        <fullName evidence="1">Uncharacterized protein</fullName>
    </submittedName>
</protein>
<dbReference type="KEGG" id="pib:BBD41_05400"/>
<sequence length="120" mass="13301">MSDHRSSIASAPLRIRRILDPSYPLCREDVVWVLHFVQKKVASKDPALLDLSKPRLLQNFYSYCEAALLLFGSGSHVHAQNGDIRNCLLEAMHGLSELQEALAPSPVCKPQLLPPAEEGN</sequence>
<dbReference type="RefSeq" id="WP_099476930.1">
    <property type="nucleotide sequence ID" value="NZ_CP016809.1"/>
</dbReference>
<dbReference type="EMBL" id="CP016809">
    <property type="protein sequence ID" value="ANY72073.1"/>
    <property type="molecule type" value="Genomic_DNA"/>
</dbReference>
<organism evidence="1">
    <name type="scientific">Paenibacillus ihbetae</name>
    <dbReference type="NCBI Taxonomy" id="1870820"/>
    <lineage>
        <taxon>Bacteria</taxon>
        <taxon>Bacillati</taxon>
        <taxon>Bacillota</taxon>
        <taxon>Bacilli</taxon>
        <taxon>Bacillales</taxon>
        <taxon>Paenibacillaceae</taxon>
        <taxon>Paenibacillus</taxon>
    </lineage>
</organism>
<dbReference type="AlphaFoldDB" id="A0A1B2DWH2"/>
<proteinExistence type="predicted"/>
<reference evidence="1" key="1">
    <citation type="submission" date="2016-08" db="EMBL/GenBank/DDBJ databases">
        <title>Complete Genome Seqeunce of Paenibacillus sp. nov. IHBB 9852 from high altitute lake of Indian trans-Himalayas.</title>
        <authorList>
            <person name="Kiran S."/>
            <person name="Swarnkar M.K."/>
            <person name="Rana A."/>
            <person name="Tewari R."/>
            <person name="Gulati A."/>
        </authorList>
    </citation>
    <scope>NUCLEOTIDE SEQUENCE [LARGE SCALE GENOMIC DNA]</scope>
    <source>
        <strain evidence="1">IHBB 9852</strain>
    </source>
</reference>